<reference evidence="2 3" key="1">
    <citation type="submission" date="2021-06" db="EMBL/GenBank/DDBJ databases">
        <title>Actinomycetes sequencing.</title>
        <authorList>
            <person name="Shan Q."/>
        </authorList>
    </citation>
    <scope>NUCLEOTIDE SEQUENCE [LARGE SCALE GENOMIC DNA]</scope>
    <source>
        <strain evidence="2 3">NEAU-G5</strain>
    </source>
</reference>
<dbReference type="CDD" id="cd01823">
    <property type="entry name" value="SEST_like"/>
    <property type="match status" value="1"/>
</dbReference>
<dbReference type="GO" id="GO:0016787">
    <property type="term" value="F:hydrolase activity"/>
    <property type="evidence" value="ECO:0007669"/>
    <property type="project" value="UniProtKB-KW"/>
</dbReference>
<accession>A0ABS6B7U6</accession>
<name>A0ABS6B7U6_9NOCA</name>
<keyword evidence="3" id="KW-1185">Reference proteome</keyword>
<keyword evidence="2" id="KW-0378">Hydrolase</keyword>
<evidence type="ECO:0000313" key="3">
    <source>
        <dbReference type="Proteomes" id="UP000733379"/>
    </source>
</evidence>
<proteinExistence type="predicted"/>
<dbReference type="Gene3D" id="3.40.50.1110">
    <property type="entry name" value="SGNH hydrolase"/>
    <property type="match status" value="1"/>
</dbReference>
<dbReference type="RefSeq" id="WP_215922460.1">
    <property type="nucleotide sequence ID" value="NZ_JAHKNI010000014.1"/>
</dbReference>
<feature type="domain" description="SGNH hydrolase-type esterase" evidence="1">
    <location>
        <begin position="18"/>
        <end position="274"/>
    </location>
</feature>
<dbReference type="InterPro" id="IPR036514">
    <property type="entry name" value="SGNH_hydro_sf"/>
</dbReference>
<sequence>MSTVSAQAQPQHGDRYVALGSSYASGPGIAPQIDTKCARSGVDYPHLLAQRIGADLTDVTCSGAVTADILSRGQRIRSGGTVPPQIDAVTPDTKLVTVSIGGNDLNLIGGMIGRSCRSALTAAAPSVATVPAAAVRALRTCTSFASTAEPSAAEVATLGRDLTDVVRAVRAKAPHAKVLLVQYLPVLDAHATTCPGVVMSPADASATRRTYDELVTATRAAATASGATVVDMPDADSHTACSSTPWVNGFHNPLSGDSNSIGTSYHPNQAGMQAVADRLATFAPSNETLLPAIDSAPRILAPLVSHTG</sequence>
<dbReference type="SUPFAM" id="SSF52266">
    <property type="entry name" value="SGNH hydrolase"/>
    <property type="match status" value="1"/>
</dbReference>
<evidence type="ECO:0000313" key="2">
    <source>
        <dbReference type="EMBL" id="MBU3066387.1"/>
    </source>
</evidence>
<dbReference type="InterPro" id="IPR037460">
    <property type="entry name" value="SEST-like"/>
</dbReference>
<protein>
    <submittedName>
        <fullName evidence="2">SGNH/GDSL hydrolase family protein</fullName>
    </submittedName>
</protein>
<organism evidence="2 3">
    <name type="scientific">Nocardia albiluteola</name>
    <dbReference type="NCBI Taxonomy" id="2842303"/>
    <lineage>
        <taxon>Bacteria</taxon>
        <taxon>Bacillati</taxon>
        <taxon>Actinomycetota</taxon>
        <taxon>Actinomycetes</taxon>
        <taxon>Mycobacteriales</taxon>
        <taxon>Nocardiaceae</taxon>
        <taxon>Nocardia</taxon>
    </lineage>
</organism>
<comment type="caution">
    <text evidence="2">The sequence shown here is derived from an EMBL/GenBank/DDBJ whole genome shotgun (WGS) entry which is preliminary data.</text>
</comment>
<dbReference type="Proteomes" id="UP000733379">
    <property type="component" value="Unassembled WGS sequence"/>
</dbReference>
<dbReference type="EMBL" id="JAHKNI010000014">
    <property type="protein sequence ID" value="MBU3066387.1"/>
    <property type="molecule type" value="Genomic_DNA"/>
</dbReference>
<evidence type="ECO:0000259" key="1">
    <source>
        <dbReference type="Pfam" id="PF13472"/>
    </source>
</evidence>
<dbReference type="PANTHER" id="PTHR37981">
    <property type="entry name" value="LIPASE 2"/>
    <property type="match status" value="1"/>
</dbReference>
<dbReference type="PANTHER" id="PTHR37981:SF1">
    <property type="entry name" value="SGNH HYDROLASE-TYPE ESTERASE DOMAIN-CONTAINING PROTEIN"/>
    <property type="match status" value="1"/>
</dbReference>
<gene>
    <name evidence="2" type="ORF">KO481_33310</name>
</gene>
<dbReference type="InterPro" id="IPR013830">
    <property type="entry name" value="SGNH_hydro"/>
</dbReference>
<dbReference type="Pfam" id="PF13472">
    <property type="entry name" value="Lipase_GDSL_2"/>
    <property type="match status" value="1"/>
</dbReference>